<accession>A0A6A5EDC0</accession>
<proteinExistence type="predicted"/>
<evidence type="ECO:0000259" key="1">
    <source>
        <dbReference type="PROSITE" id="PS51498"/>
    </source>
</evidence>
<feature type="domain" description="MABP" evidence="1">
    <location>
        <begin position="57"/>
        <end position="203"/>
    </location>
</feature>
<evidence type="ECO:0000313" key="3">
    <source>
        <dbReference type="Proteomes" id="UP000465112"/>
    </source>
</evidence>
<feature type="domain" description="MABP" evidence="1">
    <location>
        <begin position="206"/>
        <end position="298"/>
    </location>
</feature>
<evidence type="ECO:0000313" key="2">
    <source>
        <dbReference type="EMBL" id="KAF1376319.1"/>
    </source>
</evidence>
<gene>
    <name evidence="2" type="ORF">PFLUV_G00210270</name>
</gene>
<dbReference type="EMBL" id="VHII01000018">
    <property type="protein sequence ID" value="KAF1376319.1"/>
    <property type="molecule type" value="Genomic_DNA"/>
</dbReference>
<dbReference type="InterPro" id="IPR023341">
    <property type="entry name" value="MABP"/>
</dbReference>
<dbReference type="Proteomes" id="UP000465112">
    <property type="component" value="Unassembled WGS sequence"/>
</dbReference>
<organism evidence="2 3">
    <name type="scientific">Perca fluviatilis</name>
    <name type="common">European perch</name>
    <dbReference type="NCBI Taxonomy" id="8168"/>
    <lineage>
        <taxon>Eukaryota</taxon>
        <taxon>Metazoa</taxon>
        <taxon>Chordata</taxon>
        <taxon>Craniata</taxon>
        <taxon>Vertebrata</taxon>
        <taxon>Euteleostomi</taxon>
        <taxon>Actinopterygii</taxon>
        <taxon>Neopterygii</taxon>
        <taxon>Teleostei</taxon>
        <taxon>Neoteleostei</taxon>
        <taxon>Acanthomorphata</taxon>
        <taxon>Eupercaria</taxon>
        <taxon>Perciformes</taxon>
        <taxon>Percoidei</taxon>
        <taxon>Percidae</taxon>
        <taxon>Percinae</taxon>
        <taxon>Perca</taxon>
    </lineage>
</organism>
<dbReference type="GO" id="GO:0005737">
    <property type="term" value="C:cytoplasm"/>
    <property type="evidence" value="ECO:0007669"/>
    <property type="project" value="UniProtKB-ARBA"/>
</dbReference>
<sequence>MSISRHLPTMAYISQLDVSLNEAEMNQLKSQGFKKIDVNLNQGAGGNDIYLWYKNGSVPITKLQATYSHEMAAGFDKAGYKKIPKDLNAGEVGDSIYLWYFSGSGEYDTPIVEIDVSTDAEREALKFSTGWETLACDLNRNAGGKWIYVWVKREKQTFICDVSATNNFSSNDDYLTAGYIRLDEDTNRGAVGCYVFIWYRQTPDPRRALTDLQISTNDKEYQSFKQQGYTRVVVNLNKGTGGNKVYLWYKKGDKPIKTTTLLINPAAVPMYKKAGATVIEKNLNTGTKGQIKYLCFHQ</sequence>
<dbReference type="PROSITE" id="PS51498">
    <property type="entry name" value="MABP"/>
    <property type="match status" value="3"/>
</dbReference>
<dbReference type="AlphaFoldDB" id="A0A6A5EDC0"/>
<dbReference type="Gene3D" id="2.100.10.50">
    <property type="match status" value="3"/>
</dbReference>
<name>A0A6A5EDC0_PERFL</name>
<protein>
    <recommendedName>
        <fullName evidence="1">MABP domain-containing protein</fullName>
    </recommendedName>
</protein>
<reference evidence="2 3" key="1">
    <citation type="submission" date="2019-06" db="EMBL/GenBank/DDBJ databases">
        <title>A chromosome-scale genome assembly of the European perch, Perca fluviatilis.</title>
        <authorList>
            <person name="Roques C."/>
            <person name="Zahm M."/>
            <person name="Cabau C."/>
            <person name="Klopp C."/>
            <person name="Bouchez O."/>
            <person name="Donnadieu C."/>
            <person name="Kuhl H."/>
            <person name="Gislard M."/>
            <person name="Guendouz S."/>
            <person name="Journot L."/>
            <person name="Haffray P."/>
            <person name="Bestin A."/>
            <person name="Morvezen R."/>
            <person name="Feron R."/>
            <person name="Wen M."/>
            <person name="Jouanno E."/>
            <person name="Herpin A."/>
            <person name="Schartl M."/>
            <person name="Postlethwait J."/>
            <person name="Schaerlinger B."/>
            <person name="Chardard D."/>
            <person name="Lecocq T."/>
            <person name="Poncet C."/>
            <person name="Jaffrelo L."/>
            <person name="Lampietro C."/>
            <person name="Guiguen Y."/>
        </authorList>
    </citation>
    <scope>NUCLEOTIDE SEQUENCE [LARGE SCALE GENOMIC DNA]</scope>
    <source>
        <tissue evidence="2">Blood</tissue>
    </source>
</reference>
<feature type="domain" description="MABP" evidence="1">
    <location>
        <begin position="1"/>
        <end position="57"/>
    </location>
</feature>
<comment type="caution">
    <text evidence="2">The sequence shown here is derived from an EMBL/GenBank/DDBJ whole genome shotgun (WGS) entry which is preliminary data.</text>
</comment>
<keyword evidence="3" id="KW-1185">Reference proteome</keyword>